<proteinExistence type="predicted"/>
<dbReference type="PATRIC" id="fig|1007676.4.peg.1700"/>
<evidence type="ECO:0008006" key="4">
    <source>
        <dbReference type="Google" id="ProtNLM"/>
    </source>
</evidence>
<protein>
    <recommendedName>
        <fullName evidence="4">Surface layer protein A domain-containing protein</fullName>
    </recommendedName>
</protein>
<organism evidence="2 3">
    <name type="scientific">Companilactobacillus ginsenosidimutans</name>
    <dbReference type="NCBI Taxonomy" id="1007676"/>
    <lineage>
        <taxon>Bacteria</taxon>
        <taxon>Bacillati</taxon>
        <taxon>Bacillota</taxon>
        <taxon>Bacilli</taxon>
        <taxon>Lactobacillales</taxon>
        <taxon>Lactobacillaceae</taxon>
        <taxon>Companilactobacillus</taxon>
    </lineage>
</organism>
<dbReference type="Proteomes" id="UP000036106">
    <property type="component" value="Chromosome"/>
</dbReference>
<keyword evidence="1" id="KW-0732">Signal</keyword>
<feature type="chain" id="PRO_5038610400" description="Surface layer protein A domain-containing protein" evidence="1">
    <location>
        <begin position="21"/>
        <end position="638"/>
    </location>
</feature>
<dbReference type="AlphaFoldDB" id="A0A0H4R1E9"/>
<dbReference type="RefSeq" id="WP_048704955.1">
    <property type="nucleotide sequence ID" value="NZ_CP012034.1"/>
</dbReference>
<dbReference type="KEGG" id="lgn:ABM34_08420"/>
<name>A0A0H4R1E9_9LACO</name>
<dbReference type="EMBL" id="CP012034">
    <property type="protein sequence ID" value="AKP67550.1"/>
    <property type="molecule type" value="Genomic_DNA"/>
</dbReference>
<feature type="signal peptide" evidence="1">
    <location>
        <begin position="1"/>
        <end position="20"/>
    </location>
</feature>
<keyword evidence="3" id="KW-1185">Reference proteome</keyword>
<accession>A0A0H4R1E9</accession>
<dbReference type="OrthoDB" id="2279991at2"/>
<gene>
    <name evidence="2" type="ORF">ABM34_08420</name>
</gene>
<evidence type="ECO:0000313" key="3">
    <source>
        <dbReference type="Proteomes" id="UP000036106"/>
    </source>
</evidence>
<evidence type="ECO:0000313" key="2">
    <source>
        <dbReference type="EMBL" id="AKP67550.1"/>
    </source>
</evidence>
<reference evidence="3" key="1">
    <citation type="submission" date="2015-07" db="EMBL/GenBank/DDBJ databases">
        <title>Lactobacillus ginsenosidimutans/EMML 3141/ whole genome sequencing.</title>
        <authorList>
            <person name="Kim M.K."/>
            <person name="Im W.-T."/>
            <person name="Srinivasan S."/>
            <person name="Lee J.-J."/>
        </authorList>
    </citation>
    <scope>NUCLEOTIDE SEQUENCE [LARGE SCALE GENOMIC DNA]</scope>
    <source>
        <strain evidence="3">EMML 3041</strain>
    </source>
</reference>
<evidence type="ECO:0000256" key="1">
    <source>
        <dbReference type="SAM" id="SignalP"/>
    </source>
</evidence>
<dbReference type="STRING" id="1007676.ABM34_08420"/>
<sequence>MKSKAILLTGLILSGFIVPANSITEVKALDVDDVSSISKNDLGRNSSMFDEDNNGNNKDRGNYPLPIDHPLADNEVIIGKPIDKDKINGDTLILVPVKRNTDGKILGYDRFKIDGRFVSSLLDSTKGYSVVPAGVNVSTSWEGVSTYLPQKNSTDNNGNVGTVRFPKFKYNDSTNTIDIYDNKDNLMQDGYVVYHLQYSSIQVNYFLEDTKEKIATKTVQVPVEEGFQFNPLHKVLETPHPGYLNYLDYDKPNSDGSLLTFDYLYGRFDWKNKNPEDAVFNVYLKKAKPATVDVTYYLNGRQLHRVTKDVEVNKYYPNGQSEFAAKQLDEVKDLSVDTEKSVIRTKNPNYSFDKPLFENAEALTNIKNSLLNESFNDGTNPLKSSTSLLWAYVAMSGAGEKFRYMALSDGFSGGTYESKLYLKSDSHTVNDLTISTNLGDKVIKDVFGEIGTTITVDVPKVDGYTPDKTTIKAKVNGNGTITTDEKVVYSKIETPKPDPEPIEQNEFDGFIGTMNNTVKLYELSDNKLVASPLRSLSKFSDWKADKTLKFENEVYYRVSTNEWAKASDVYRYKYSNGIVSTTEHNETKMFSSNLEQSNRFLANDTKWKYDRIAYLGSDEIKHFRVSTNEFVHHEHVTK</sequence>